<dbReference type="RefSeq" id="WP_262598350.1">
    <property type="nucleotide sequence ID" value="NZ_CP103300.1"/>
</dbReference>
<sequence>MDIPPNGLRHAVSESSGPAQDRSAHSASGRLWNMLVRISDAIGHLHQYITGNTLSATSIRERELAIEQEQQEFQRIEFGDADPVREPSLEQQIIELNEIMPRGGALSPMMEDRLRELHARLDAQKKPKHEFNLPEGGACSAL</sequence>
<keyword evidence="3" id="KW-1185">Reference proteome</keyword>
<organism evidence="2 3">
    <name type="scientific">Endozoicomonas euniceicola</name>
    <dbReference type="NCBI Taxonomy" id="1234143"/>
    <lineage>
        <taxon>Bacteria</taxon>
        <taxon>Pseudomonadati</taxon>
        <taxon>Pseudomonadota</taxon>
        <taxon>Gammaproteobacteria</taxon>
        <taxon>Oceanospirillales</taxon>
        <taxon>Endozoicomonadaceae</taxon>
        <taxon>Endozoicomonas</taxon>
    </lineage>
</organism>
<evidence type="ECO:0000313" key="3">
    <source>
        <dbReference type="Proteomes" id="UP001163255"/>
    </source>
</evidence>
<reference evidence="2" key="1">
    <citation type="submission" date="2022-10" db="EMBL/GenBank/DDBJ databases">
        <title>Completed Genome Sequence of two octocoral isolated bacterium, Endozoicomonas euniceicola EF212T and Endozoicomonas gorgoniicola PS125T.</title>
        <authorList>
            <person name="Chiou Y.-J."/>
            <person name="Chen Y.-H."/>
        </authorList>
    </citation>
    <scope>NUCLEOTIDE SEQUENCE</scope>
    <source>
        <strain evidence="2">EF212</strain>
    </source>
</reference>
<dbReference type="Proteomes" id="UP001163255">
    <property type="component" value="Chromosome"/>
</dbReference>
<evidence type="ECO:0000313" key="2">
    <source>
        <dbReference type="EMBL" id="UYM16051.1"/>
    </source>
</evidence>
<feature type="region of interest" description="Disordered" evidence="1">
    <location>
        <begin position="1"/>
        <end position="25"/>
    </location>
</feature>
<evidence type="ECO:0000256" key="1">
    <source>
        <dbReference type="SAM" id="MobiDB-lite"/>
    </source>
</evidence>
<proteinExistence type="predicted"/>
<name>A0ABY6GVE9_9GAMM</name>
<gene>
    <name evidence="2" type="ORF">NX720_25145</name>
</gene>
<accession>A0ABY6GVE9</accession>
<protein>
    <submittedName>
        <fullName evidence="2">Uncharacterized protein</fullName>
    </submittedName>
</protein>
<dbReference type="EMBL" id="CP103300">
    <property type="protein sequence ID" value="UYM16051.1"/>
    <property type="molecule type" value="Genomic_DNA"/>
</dbReference>